<accession>A0ABT2JH22</accession>
<comment type="caution">
    <text evidence="1">The sequence shown here is derived from an EMBL/GenBank/DDBJ whole genome shotgun (WGS) entry which is preliminary data.</text>
</comment>
<evidence type="ECO:0000313" key="2">
    <source>
        <dbReference type="Proteomes" id="UP001156441"/>
    </source>
</evidence>
<organism evidence="1 2">
    <name type="scientific">Actinophytocola gossypii</name>
    <dbReference type="NCBI Taxonomy" id="2812003"/>
    <lineage>
        <taxon>Bacteria</taxon>
        <taxon>Bacillati</taxon>
        <taxon>Actinomycetota</taxon>
        <taxon>Actinomycetes</taxon>
        <taxon>Pseudonocardiales</taxon>
        <taxon>Pseudonocardiaceae</taxon>
    </lineage>
</organism>
<dbReference type="EMBL" id="JAFFZE010000023">
    <property type="protein sequence ID" value="MCT2587177.1"/>
    <property type="molecule type" value="Genomic_DNA"/>
</dbReference>
<gene>
    <name evidence="1" type="ORF">JT362_29035</name>
</gene>
<proteinExistence type="predicted"/>
<protein>
    <submittedName>
        <fullName evidence="1">Uncharacterized protein</fullName>
    </submittedName>
</protein>
<dbReference type="InterPro" id="IPR040547">
    <property type="entry name" value="CdiI"/>
</dbReference>
<dbReference type="CDD" id="cd20691">
    <property type="entry name" value="CdiI_EC536-like"/>
    <property type="match status" value="1"/>
</dbReference>
<keyword evidence="2" id="KW-1185">Reference proteome</keyword>
<sequence length="130" mass="14444">MSTIEQLERDVWPEPSPDATYLVRRCAELRRKAVVDFTVEDLRIMLGQAIGVAALLPRAVRVLCADPLAQGDCYPGDLLNAVVRLPDTAWHDLEPERQRLASVLAEASPNTDDGRRLRALGDRLRADDGQ</sequence>
<evidence type="ECO:0000313" key="1">
    <source>
        <dbReference type="EMBL" id="MCT2587177.1"/>
    </source>
</evidence>
<name>A0ABT2JH22_9PSEU</name>
<dbReference type="Proteomes" id="UP001156441">
    <property type="component" value="Unassembled WGS sequence"/>
</dbReference>
<dbReference type="Pfam" id="PF18616">
    <property type="entry name" value="CdiI_3"/>
    <property type="match status" value="1"/>
</dbReference>
<reference evidence="1 2" key="1">
    <citation type="submission" date="2021-02" db="EMBL/GenBank/DDBJ databases">
        <title>Actinophytocola xerophila sp. nov., isolated from soil of cotton cropping field.</title>
        <authorList>
            <person name="Huang R."/>
            <person name="Chen X."/>
            <person name="Ge X."/>
            <person name="Liu W."/>
        </authorList>
    </citation>
    <scope>NUCLEOTIDE SEQUENCE [LARGE SCALE GENOMIC DNA]</scope>
    <source>
        <strain evidence="1 2">S1-96</strain>
    </source>
</reference>
<dbReference type="RefSeq" id="WP_260195063.1">
    <property type="nucleotide sequence ID" value="NZ_JAFFZE010000023.1"/>
</dbReference>